<evidence type="ECO:0000256" key="4">
    <source>
        <dbReference type="ARBA" id="ARBA00041148"/>
    </source>
</evidence>
<comment type="caution">
    <text evidence="7">The sequence shown here is derived from an EMBL/GenBank/DDBJ whole genome shotgun (WGS) entry which is preliminary data.</text>
</comment>
<dbReference type="GO" id="GO:0043024">
    <property type="term" value="F:ribosomal small subunit binding"/>
    <property type="evidence" value="ECO:0007669"/>
    <property type="project" value="TreeGrafter"/>
</dbReference>
<reference evidence="7" key="1">
    <citation type="journal article" date="2020" name="mSystems">
        <title>Genome- and Community-Level Interaction Insights into Carbon Utilization and Element Cycling Functions of Hydrothermarchaeota in Hydrothermal Sediment.</title>
        <authorList>
            <person name="Zhou Z."/>
            <person name="Liu Y."/>
            <person name="Xu W."/>
            <person name="Pan J."/>
            <person name="Luo Z.H."/>
            <person name="Li M."/>
        </authorList>
    </citation>
    <scope>NUCLEOTIDE SEQUENCE [LARGE SCALE GENOMIC DNA]</scope>
    <source>
        <strain evidence="7">HyVt-493</strain>
    </source>
</reference>
<protein>
    <recommendedName>
        <fullName evidence="4">Ribosome hibernation promoting factor</fullName>
    </recommendedName>
    <alternativeName>
        <fullName evidence="5">Hibernation factor HPF</fullName>
    </alternativeName>
</protein>
<accession>A0A7V2SY77</accession>
<proteinExistence type="inferred from homology"/>
<comment type="similarity">
    <text evidence="2">Belongs to the HPF/YfiA ribosome-associated protein family. Short HPF subfamily.</text>
</comment>
<dbReference type="Proteomes" id="UP000885750">
    <property type="component" value="Unassembled WGS sequence"/>
</dbReference>
<dbReference type="AlphaFoldDB" id="A0A7V2SY77"/>
<dbReference type="CDD" id="cd00552">
    <property type="entry name" value="RaiA"/>
    <property type="match status" value="1"/>
</dbReference>
<dbReference type="PANTHER" id="PTHR33231">
    <property type="entry name" value="30S RIBOSOMAL PROTEIN"/>
    <property type="match status" value="1"/>
</dbReference>
<feature type="compositionally biased region" description="Basic and acidic residues" evidence="6">
    <location>
        <begin position="88"/>
        <end position="102"/>
    </location>
</feature>
<dbReference type="EMBL" id="DRMS01000093">
    <property type="protein sequence ID" value="HFC91636.1"/>
    <property type="molecule type" value="Genomic_DNA"/>
</dbReference>
<dbReference type="GO" id="GO:0022627">
    <property type="term" value="C:cytosolic small ribosomal subunit"/>
    <property type="evidence" value="ECO:0007669"/>
    <property type="project" value="TreeGrafter"/>
</dbReference>
<dbReference type="Gene3D" id="3.30.160.100">
    <property type="entry name" value="Ribosome hibernation promotion factor-like"/>
    <property type="match status" value="1"/>
</dbReference>
<evidence type="ECO:0000313" key="7">
    <source>
        <dbReference type="EMBL" id="HFC91636.1"/>
    </source>
</evidence>
<evidence type="ECO:0000256" key="1">
    <source>
        <dbReference type="ARBA" id="ARBA00022845"/>
    </source>
</evidence>
<dbReference type="GO" id="GO:0045900">
    <property type="term" value="P:negative regulation of translational elongation"/>
    <property type="evidence" value="ECO:0007669"/>
    <property type="project" value="TreeGrafter"/>
</dbReference>
<feature type="region of interest" description="Disordered" evidence="6">
    <location>
        <begin position="88"/>
        <end position="108"/>
    </location>
</feature>
<gene>
    <name evidence="7" type="primary">raiA</name>
    <name evidence="7" type="ORF">ENJ51_02350</name>
</gene>
<dbReference type="InterPro" id="IPR003489">
    <property type="entry name" value="RHF/RaiA"/>
</dbReference>
<evidence type="ECO:0000256" key="6">
    <source>
        <dbReference type="SAM" id="MobiDB-lite"/>
    </source>
</evidence>
<dbReference type="NCBIfam" id="TIGR00741">
    <property type="entry name" value="yfiA"/>
    <property type="match status" value="1"/>
</dbReference>
<organism evidence="7">
    <name type="scientific">Leucothrix mucor</name>
    <dbReference type="NCBI Taxonomy" id="45248"/>
    <lineage>
        <taxon>Bacteria</taxon>
        <taxon>Pseudomonadati</taxon>
        <taxon>Pseudomonadota</taxon>
        <taxon>Gammaproteobacteria</taxon>
        <taxon>Thiotrichales</taxon>
        <taxon>Thiotrichaceae</taxon>
        <taxon>Leucothrix</taxon>
    </lineage>
</organism>
<dbReference type="InterPro" id="IPR036567">
    <property type="entry name" value="RHF-like"/>
</dbReference>
<comment type="subunit">
    <text evidence="3">Associates exclusively with 100S ribosomes, which are dimers of 70S ribosomes.</text>
</comment>
<sequence>MQLNITGRHIEVTEAINDYVHEKLKRISRHFDQVLNIKIILEVQKLEHKAEASMHVSGNHIFADATSNDMYAAIDALTDKLDRQLLKHKEKIKDHHNSEGAHRNLPME</sequence>
<evidence type="ECO:0000256" key="3">
    <source>
        <dbReference type="ARBA" id="ARBA00038695"/>
    </source>
</evidence>
<name>A0A7V2SY77_LEUMU</name>
<dbReference type="InterPro" id="IPR050574">
    <property type="entry name" value="HPF/YfiA_ribosome-assoc"/>
</dbReference>
<dbReference type="Pfam" id="PF02482">
    <property type="entry name" value="Ribosomal_S30AE"/>
    <property type="match status" value="1"/>
</dbReference>
<dbReference type="FunFam" id="3.30.160.100:FF:000001">
    <property type="entry name" value="Ribosome hibernation promoting factor"/>
    <property type="match status" value="1"/>
</dbReference>
<dbReference type="PANTHER" id="PTHR33231:SF1">
    <property type="entry name" value="30S RIBOSOMAL PROTEIN"/>
    <property type="match status" value="1"/>
</dbReference>
<keyword evidence="1" id="KW-0810">Translation regulation</keyword>
<evidence type="ECO:0000256" key="2">
    <source>
        <dbReference type="ARBA" id="ARBA00038434"/>
    </source>
</evidence>
<evidence type="ECO:0000256" key="5">
    <source>
        <dbReference type="ARBA" id="ARBA00041319"/>
    </source>
</evidence>
<dbReference type="SUPFAM" id="SSF69754">
    <property type="entry name" value="Ribosome binding protein Y (YfiA homologue)"/>
    <property type="match status" value="1"/>
</dbReference>